<keyword evidence="4 16" id="KW-0808">Transferase</keyword>
<dbReference type="InterPro" id="IPR007197">
    <property type="entry name" value="rSAM"/>
</dbReference>
<dbReference type="GO" id="GO:0035597">
    <property type="term" value="F:tRNA-2-methylthio-N(6)-dimethylallyladenosine(37) synthase activity"/>
    <property type="evidence" value="ECO:0007669"/>
    <property type="project" value="UniProtKB-EC"/>
</dbReference>
<dbReference type="Gene3D" id="3.80.30.20">
    <property type="entry name" value="tm_1862 like domain"/>
    <property type="match status" value="1"/>
</dbReference>
<dbReference type="InterPro" id="IPR058240">
    <property type="entry name" value="rSAM_sf"/>
</dbReference>
<dbReference type="GO" id="GO:0046872">
    <property type="term" value="F:metal ion binding"/>
    <property type="evidence" value="ECO:0007669"/>
    <property type="project" value="UniProtKB-KW"/>
</dbReference>
<dbReference type="PROSITE" id="PS51918">
    <property type="entry name" value="RADICAL_SAM"/>
    <property type="match status" value="1"/>
</dbReference>
<dbReference type="InterPro" id="IPR038135">
    <property type="entry name" value="Methylthiotransferase_N_sf"/>
</dbReference>
<evidence type="ECO:0000256" key="10">
    <source>
        <dbReference type="ARBA" id="ARBA00068570"/>
    </source>
</evidence>
<gene>
    <name evidence="16" type="ORF">AUJ35_02510</name>
</gene>
<evidence type="ECO:0000256" key="12">
    <source>
        <dbReference type="ARBA" id="ARBA00081141"/>
    </source>
</evidence>
<keyword evidence="8" id="KW-0411">Iron-sulfur</keyword>
<evidence type="ECO:0000259" key="13">
    <source>
        <dbReference type="PROSITE" id="PS50926"/>
    </source>
</evidence>
<dbReference type="GO" id="GO:0005829">
    <property type="term" value="C:cytosol"/>
    <property type="evidence" value="ECO:0007669"/>
    <property type="project" value="TreeGrafter"/>
</dbReference>
<feature type="domain" description="TRAM" evidence="13">
    <location>
        <begin position="365"/>
        <end position="428"/>
    </location>
</feature>
<evidence type="ECO:0000256" key="3">
    <source>
        <dbReference type="ARBA" id="ARBA00022485"/>
    </source>
</evidence>
<evidence type="ECO:0000256" key="1">
    <source>
        <dbReference type="ARBA" id="ARBA00001966"/>
    </source>
</evidence>
<dbReference type="InterPro" id="IPR020612">
    <property type="entry name" value="Methylthiotransferase_CS"/>
</dbReference>
<comment type="caution">
    <text evidence="16">The sequence shown here is derived from an EMBL/GenBank/DDBJ whole genome shotgun (WGS) entry which is preliminary data.</text>
</comment>
<dbReference type="PROSITE" id="PS51449">
    <property type="entry name" value="MTTASE_N"/>
    <property type="match status" value="1"/>
</dbReference>
<dbReference type="InterPro" id="IPR002792">
    <property type="entry name" value="TRAM_dom"/>
</dbReference>
<evidence type="ECO:0000313" key="17">
    <source>
        <dbReference type="Proteomes" id="UP000182860"/>
    </source>
</evidence>
<dbReference type="SUPFAM" id="SSF102114">
    <property type="entry name" value="Radical SAM enzymes"/>
    <property type="match status" value="1"/>
</dbReference>
<dbReference type="SFLD" id="SFLDG01061">
    <property type="entry name" value="methylthiotransferase"/>
    <property type="match status" value="1"/>
</dbReference>
<accession>A0A1J4T8L1</accession>
<dbReference type="SFLD" id="SFLDG01082">
    <property type="entry name" value="B12-binding_domain_containing"/>
    <property type="match status" value="1"/>
</dbReference>
<evidence type="ECO:0000256" key="11">
    <source>
        <dbReference type="ARBA" id="ARBA00080698"/>
    </source>
</evidence>
<dbReference type="EMBL" id="MNUV01000046">
    <property type="protein sequence ID" value="OIO07235.1"/>
    <property type="molecule type" value="Genomic_DNA"/>
</dbReference>
<protein>
    <recommendedName>
        <fullName evidence="10">tRNA-2-methylthio-N(6)-dimethylallyladenosine synthase</fullName>
        <ecNumber evidence="9">2.8.4.3</ecNumber>
    </recommendedName>
    <alternativeName>
        <fullName evidence="12">(Dimethylallyl)adenosine tRNA methylthiotransferase MiaB</fullName>
    </alternativeName>
    <alternativeName>
        <fullName evidence="11">tRNA-i(6)A37 methylthiotransferase</fullName>
    </alternativeName>
</protein>
<dbReference type="FunFam" id="3.80.30.20:FF:000001">
    <property type="entry name" value="tRNA-2-methylthio-N(6)-dimethylallyladenosine synthase 2"/>
    <property type="match status" value="1"/>
</dbReference>
<dbReference type="InterPro" id="IPR005839">
    <property type="entry name" value="Methylthiotransferase"/>
</dbReference>
<dbReference type="InterPro" id="IPR023404">
    <property type="entry name" value="rSAM_horseshoe"/>
</dbReference>
<evidence type="ECO:0000313" key="16">
    <source>
        <dbReference type="EMBL" id="OIO07235.1"/>
    </source>
</evidence>
<dbReference type="PROSITE" id="PS50926">
    <property type="entry name" value="TRAM"/>
    <property type="match status" value="1"/>
</dbReference>
<dbReference type="FunFam" id="3.40.50.12160:FF:000003">
    <property type="entry name" value="CDK5 regulatory subunit-associated protein 1"/>
    <property type="match status" value="1"/>
</dbReference>
<dbReference type="PROSITE" id="PS01278">
    <property type="entry name" value="MTTASE_RADICAL"/>
    <property type="match status" value="1"/>
</dbReference>
<evidence type="ECO:0000256" key="5">
    <source>
        <dbReference type="ARBA" id="ARBA00022691"/>
    </source>
</evidence>
<feature type="domain" description="MTTase N-terminal" evidence="14">
    <location>
        <begin position="2"/>
        <end position="115"/>
    </location>
</feature>
<dbReference type="NCBIfam" id="TIGR01574">
    <property type="entry name" value="miaB-methiolase"/>
    <property type="match status" value="1"/>
</dbReference>
<name>A0A1J4T8L1_9BACT</name>
<evidence type="ECO:0000256" key="4">
    <source>
        <dbReference type="ARBA" id="ARBA00022679"/>
    </source>
</evidence>
<comment type="function">
    <text evidence="2">Catalyzes the methylthiolation of N6-(dimethylallyl)adenosine (i(6)A), leading to the formation of 2-methylthio-N6-(dimethylallyl)adenosine (ms(2)i(6)A) at position 37 in tRNAs that read codons beginning with uridine.</text>
</comment>
<sequence>MLTYYIITFGCQMNKADSERLSFYLEKNNFILAENQFRADVLIVTTCGIRQSAENRVYSLVHQVKKKNPKTIVVITGCLSERKDVRSRIKNKVDIWLPIKELTSLVPKIKNKISNPLIAKDYLSVAPKYESAFSAYVPIGNGCNNFCSYCVVPYARGREKYRPASEIIKEVRGLIKNGYKEVILIAQNVNSYHSGSIDFTRLLARVNDLPGDFWIRFVSSHPKDISPKLIEALGRCSKVCEHVHFALQSGDDEILRNMNRQYTAAHFQNLVKKIRSVGRKYKPGLPMAITTDVIVGFPGETRKQFLNTVKVFKATKFDMAYISQYSPRYGTASYQMKDDVSKVEKKRRENVLTKILSQTARVNNKYYLKKIVPVLIEGRNRQGEWYGKTRTYKLVRITGTPVNNLAGSFGLVKINKVRDLSLEGNIIAQYE</sequence>
<dbReference type="AlphaFoldDB" id="A0A1J4T8L1"/>
<keyword evidence="6" id="KW-0479">Metal-binding</keyword>
<dbReference type="PANTHER" id="PTHR43020:SF2">
    <property type="entry name" value="MITOCHONDRIAL TRNA METHYLTHIOTRANSFERASE CDK5RAP1"/>
    <property type="match status" value="1"/>
</dbReference>
<evidence type="ECO:0000259" key="15">
    <source>
        <dbReference type="PROSITE" id="PS51918"/>
    </source>
</evidence>
<dbReference type="CDD" id="cd01335">
    <property type="entry name" value="Radical_SAM"/>
    <property type="match status" value="1"/>
</dbReference>
<dbReference type="SFLD" id="SFLDS00029">
    <property type="entry name" value="Radical_SAM"/>
    <property type="match status" value="1"/>
</dbReference>
<dbReference type="GO" id="GO:0051539">
    <property type="term" value="F:4 iron, 4 sulfur cluster binding"/>
    <property type="evidence" value="ECO:0007669"/>
    <property type="project" value="UniProtKB-KW"/>
</dbReference>
<dbReference type="Gene3D" id="3.40.50.12160">
    <property type="entry name" value="Methylthiotransferase, N-terminal domain"/>
    <property type="match status" value="1"/>
</dbReference>
<dbReference type="InterPro" id="IPR006638">
    <property type="entry name" value="Elp3/MiaA/NifB-like_rSAM"/>
</dbReference>
<evidence type="ECO:0000259" key="14">
    <source>
        <dbReference type="PROSITE" id="PS51449"/>
    </source>
</evidence>
<dbReference type="Pfam" id="PF01938">
    <property type="entry name" value="TRAM"/>
    <property type="match status" value="1"/>
</dbReference>
<keyword evidence="7" id="KW-0408">Iron</keyword>
<dbReference type="PANTHER" id="PTHR43020">
    <property type="entry name" value="CDK5 REGULATORY SUBUNIT-ASSOCIATED PROTEIN 1"/>
    <property type="match status" value="1"/>
</dbReference>
<evidence type="ECO:0000256" key="8">
    <source>
        <dbReference type="ARBA" id="ARBA00023014"/>
    </source>
</evidence>
<evidence type="ECO:0000256" key="2">
    <source>
        <dbReference type="ARBA" id="ARBA00003234"/>
    </source>
</evidence>
<reference evidence="16 17" key="1">
    <citation type="journal article" date="2016" name="Environ. Microbiol.">
        <title>Genomic resolution of a cold subsurface aquifer community provides metabolic insights for novel microbes adapted to high CO concentrations.</title>
        <authorList>
            <person name="Probst A.J."/>
            <person name="Castelle C.J."/>
            <person name="Singh A."/>
            <person name="Brown C.T."/>
            <person name="Anantharaman K."/>
            <person name="Sharon I."/>
            <person name="Hug L.A."/>
            <person name="Burstein D."/>
            <person name="Emerson J.B."/>
            <person name="Thomas B.C."/>
            <person name="Banfield J.F."/>
        </authorList>
    </citation>
    <scope>NUCLEOTIDE SEQUENCE [LARGE SCALE GENOMIC DNA]</scope>
    <source>
        <strain evidence="16">CG1_02_41_21</strain>
    </source>
</reference>
<feature type="domain" description="Radical SAM core" evidence="15">
    <location>
        <begin position="129"/>
        <end position="363"/>
    </location>
</feature>
<comment type="cofactor">
    <cofactor evidence="1">
        <name>[4Fe-4S] cluster</name>
        <dbReference type="ChEBI" id="CHEBI:49883"/>
    </cofactor>
</comment>
<dbReference type="Pfam" id="PF00919">
    <property type="entry name" value="UPF0004"/>
    <property type="match status" value="1"/>
</dbReference>
<keyword evidence="5" id="KW-0949">S-adenosyl-L-methionine</keyword>
<evidence type="ECO:0000256" key="9">
    <source>
        <dbReference type="ARBA" id="ARBA00033765"/>
    </source>
</evidence>
<proteinExistence type="predicted"/>
<organism evidence="16 17">
    <name type="scientific">Candidatus Falkowbacteria bacterium CG1_02_41_21</name>
    <dbReference type="NCBI Taxonomy" id="1805147"/>
    <lineage>
        <taxon>Bacteria</taxon>
        <taxon>Candidatus Falkowiibacteriota</taxon>
    </lineage>
</organism>
<dbReference type="SMART" id="SM00729">
    <property type="entry name" value="Elp3"/>
    <property type="match status" value="1"/>
</dbReference>
<keyword evidence="3" id="KW-0004">4Fe-4S</keyword>
<evidence type="ECO:0000256" key="7">
    <source>
        <dbReference type="ARBA" id="ARBA00023004"/>
    </source>
</evidence>
<dbReference type="NCBIfam" id="TIGR00089">
    <property type="entry name" value="MiaB/RimO family radical SAM methylthiotransferase"/>
    <property type="match status" value="1"/>
</dbReference>
<evidence type="ECO:0000256" key="6">
    <source>
        <dbReference type="ARBA" id="ARBA00022723"/>
    </source>
</evidence>
<dbReference type="InterPro" id="IPR013848">
    <property type="entry name" value="Methylthiotransferase_N"/>
</dbReference>
<dbReference type="Proteomes" id="UP000182860">
    <property type="component" value="Unassembled WGS sequence"/>
</dbReference>
<dbReference type="Pfam" id="PF04055">
    <property type="entry name" value="Radical_SAM"/>
    <property type="match status" value="1"/>
</dbReference>
<dbReference type="EC" id="2.8.4.3" evidence="9"/>